<organism evidence="1 2">
    <name type="scientific">Paenibacillus antibioticophila</name>
    <dbReference type="NCBI Taxonomy" id="1274374"/>
    <lineage>
        <taxon>Bacteria</taxon>
        <taxon>Bacillati</taxon>
        <taxon>Bacillota</taxon>
        <taxon>Bacilli</taxon>
        <taxon>Bacillales</taxon>
        <taxon>Paenibacillaceae</taxon>
        <taxon>Paenibacillus</taxon>
    </lineage>
</organism>
<protein>
    <submittedName>
        <fullName evidence="1">Uncharacterized protein</fullName>
    </submittedName>
</protein>
<evidence type="ECO:0000313" key="2">
    <source>
        <dbReference type="Proteomes" id="UP000681162"/>
    </source>
</evidence>
<dbReference type="Proteomes" id="UP000681162">
    <property type="component" value="Unassembled WGS sequence"/>
</dbReference>
<accession>A0A919XSY7</accession>
<dbReference type="RefSeq" id="WP_212939291.1">
    <property type="nucleotide sequence ID" value="NZ_BORR01000005.1"/>
</dbReference>
<name>A0A919XSY7_9BACL</name>
<sequence length="53" mass="6393">MWMVYDNESGLIGIYSNRKEAVEVYEDHKSMIEAKDEVEEDDPSYWELEEKVY</sequence>
<gene>
    <name evidence="1" type="ORF">J41TS12_18590</name>
</gene>
<dbReference type="AlphaFoldDB" id="A0A919XSY7"/>
<reference evidence="1 2" key="1">
    <citation type="submission" date="2021-03" db="EMBL/GenBank/DDBJ databases">
        <title>Antimicrobial resistance genes in bacteria isolated from Japanese honey, and their potential for conferring macrolide and lincosamide resistance in the American foulbrood pathogen Paenibacillus larvae.</title>
        <authorList>
            <person name="Okamoto M."/>
            <person name="Kumagai M."/>
            <person name="Kanamori H."/>
            <person name="Takamatsu D."/>
        </authorList>
    </citation>
    <scope>NUCLEOTIDE SEQUENCE [LARGE SCALE GENOMIC DNA]</scope>
    <source>
        <strain evidence="1 2">J41TS12</strain>
    </source>
</reference>
<keyword evidence="2" id="KW-1185">Reference proteome</keyword>
<evidence type="ECO:0000313" key="1">
    <source>
        <dbReference type="EMBL" id="GIO36998.1"/>
    </source>
</evidence>
<proteinExistence type="predicted"/>
<dbReference type="EMBL" id="BORR01000005">
    <property type="protein sequence ID" value="GIO36998.1"/>
    <property type="molecule type" value="Genomic_DNA"/>
</dbReference>
<comment type="caution">
    <text evidence="1">The sequence shown here is derived from an EMBL/GenBank/DDBJ whole genome shotgun (WGS) entry which is preliminary data.</text>
</comment>